<organism evidence="1 2">
    <name type="scientific">Chitinophaga filiformis</name>
    <name type="common">Myxococcus filiformis</name>
    <name type="synonym">Flexibacter filiformis</name>
    <dbReference type="NCBI Taxonomy" id="104663"/>
    <lineage>
        <taxon>Bacteria</taxon>
        <taxon>Pseudomonadati</taxon>
        <taxon>Bacteroidota</taxon>
        <taxon>Chitinophagia</taxon>
        <taxon>Chitinophagales</taxon>
        <taxon>Chitinophagaceae</taxon>
        <taxon>Chitinophaga</taxon>
    </lineage>
</organism>
<reference evidence="1 2" key="1">
    <citation type="submission" date="2022-04" db="EMBL/GenBank/DDBJ databases">
        <title>The arsenic-methylating capacity of Chitinophaga filiformis YT5 during chitin decomposition.</title>
        <authorList>
            <person name="Chen G."/>
            <person name="Liang Y."/>
        </authorList>
    </citation>
    <scope>NUCLEOTIDE SEQUENCE [LARGE SCALE GENOMIC DNA]</scope>
    <source>
        <strain evidence="1 2">YT5</strain>
    </source>
</reference>
<protein>
    <submittedName>
        <fullName evidence="1">Uncharacterized protein</fullName>
    </submittedName>
</protein>
<gene>
    <name evidence="1" type="ORF">MYF79_27590</name>
</gene>
<keyword evidence="2" id="KW-1185">Reference proteome</keyword>
<dbReference type="Proteomes" id="UP000830198">
    <property type="component" value="Chromosome"/>
</dbReference>
<evidence type="ECO:0000313" key="2">
    <source>
        <dbReference type="Proteomes" id="UP000830198"/>
    </source>
</evidence>
<dbReference type="EMBL" id="CP095855">
    <property type="protein sequence ID" value="UPK68729.1"/>
    <property type="molecule type" value="Genomic_DNA"/>
</dbReference>
<sequence length="277" mass="31466">MFGKFYLTVFLLFVNSKTLFSQFLLTSSDDPTIKALSILPDSSLKKIVTAVYLKLDLKMTAPKQVTLDITNQFNRIIKVPDSIHFKSIIRASYQIKLQGYLYDFIAEDDTAILKEFSINTEEMEVINLLRQSGVHLWKYTHKKSESASADGNNKLTSSSSQMVSVTCTVNTPNYAQIPCTIKYVPSEADIYIVPKIEWRTKYKLSEPPAPTELTESVLNALLSKKVNRDNNPFSIGLNERSYVILLSNTNKLLGFEYLEPSRKDSTRNQITVKPSKR</sequence>
<proteinExistence type="predicted"/>
<evidence type="ECO:0000313" key="1">
    <source>
        <dbReference type="EMBL" id="UPK68729.1"/>
    </source>
</evidence>
<accession>A0ABY4I0B2</accession>
<dbReference type="RefSeq" id="WP_247811098.1">
    <property type="nucleotide sequence ID" value="NZ_CP095855.1"/>
</dbReference>
<name>A0ABY4I0B2_CHIFI</name>